<reference evidence="7" key="1">
    <citation type="submission" date="2022-10" db="EMBL/GenBank/DDBJ databases">
        <title>Genome assembly of Pristionchus species.</title>
        <authorList>
            <person name="Yoshida K."/>
            <person name="Sommer R.J."/>
        </authorList>
    </citation>
    <scope>NUCLEOTIDE SEQUENCE [LARGE SCALE GENOMIC DNA]</scope>
    <source>
        <strain evidence="6 7">RS5460</strain>
    </source>
</reference>
<dbReference type="AlphaFoldDB" id="A0AAN5CVA6"/>
<keyword evidence="3" id="KW-0198">Cysteine biosynthesis</keyword>
<dbReference type="EMBL" id="BTRK01000005">
    <property type="protein sequence ID" value="GMR51155.1"/>
    <property type="molecule type" value="Genomic_DNA"/>
</dbReference>
<dbReference type="EMBL" id="BTRK01000005">
    <property type="protein sequence ID" value="GMR51158.1"/>
    <property type="molecule type" value="Genomic_DNA"/>
</dbReference>
<sequence>MDCILPNAAAAIGNTPLVMLNRISAGLPGKIVKDRAAYWMIEDAEKRGLITPGKTVLIEKTSGNMGIALAFYAKMKGYNIVLLMPAGCSLERRALMLAFGAEVDMVCLGVGSAGTVTGVGKFLKQQNPEVGVYAVEPFESSVIAGFPPGEHTIQGIGAGFIPEILDKEMLTGIIRWLNDWQLRNRFWEESPRVQT</sequence>
<reference evidence="5" key="2">
    <citation type="submission" date="2023-06" db="EMBL/GenBank/DDBJ databases">
        <title>Genome assembly of Pristionchus species.</title>
        <authorList>
            <person name="Yoshida K."/>
            <person name="Sommer R.J."/>
        </authorList>
    </citation>
    <scope>NUCLEOTIDE SEQUENCE</scope>
    <source>
        <strain evidence="5">RS5460</strain>
    </source>
</reference>
<feature type="domain" description="Tryptophan synthase beta chain-like PALP" evidence="4">
    <location>
        <begin position="11"/>
        <end position="104"/>
    </location>
</feature>
<keyword evidence="7" id="KW-1185">Reference proteome</keyword>
<evidence type="ECO:0000256" key="3">
    <source>
        <dbReference type="ARBA" id="ARBA00023192"/>
    </source>
</evidence>
<organism evidence="5 7">
    <name type="scientific">Pristionchus mayeri</name>
    <dbReference type="NCBI Taxonomy" id="1317129"/>
    <lineage>
        <taxon>Eukaryota</taxon>
        <taxon>Metazoa</taxon>
        <taxon>Ecdysozoa</taxon>
        <taxon>Nematoda</taxon>
        <taxon>Chromadorea</taxon>
        <taxon>Rhabditida</taxon>
        <taxon>Rhabditina</taxon>
        <taxon>Diplogasteromorpha</taxon>
        <taxon>Diplogasteroidea</taxon>
        <taxon>Neodiplogasteridae</taxon>
        <taxon>Pristionchus</taxon>
    </lineage>
</organism>
<dbReference type="Pfam" id="PF00291">
    <property type="entry name" value="PALP"/>
    <property type="match status" value="1"/>
</dbReference>
<comment type="similarity">
    <text evidence="1">Belongs to the cysteine synthase/cystathionine beta-synthase family.</text>
</comment>
<protein>
    <recommendedName>
        <fullName evidence="4">Tryptophan synthase beta chain-like PALP domain-containing protein</fullName>
    </recommendedName>
</protein>
<keyword evidence="3" id="KW-0028">Amino-acid biosynthesis</keyword>
<dbReference type="FunFam" id="3.40.50.1100:FF:000130">
    <property type="entry name" value="Cysteine synthase"/>
    <property type="match status" value="1"/>
</dbReference>
<proteinExistence type="inferred from homology"/>
<evidence type="ECO:0000256" key="2">
    <source>
        <dbReference type="ARBA" id="ARBA00022679"/>
    </source>
</evidence>
<dbReference type="SUPFAM" id="SSF53686">
    <property type="entry name" value="Tryptophan synthase beta subunit-like PLP-dependent enzymes"/>
    <property type="match status" value="1"/>
</dbReference>
<dbReference type="GO" id="GO:0016740">
    <property type="term" value="F:transferase activity"/>
    <property type="evidence" value="ECO:0007669"/>
    <property type="project" value="UniProtKB-KW"/>
</dbReference>
<evidence type="ECO:0000313" key="6">
    <source>
        <dbReference type="EMBL" id="GMR51158.1"/>
    </source>
</evidence>
<dbReference type="InterPro" id="IPR036052">
    <property type="entry name" value="TrpB-like_PALP_sf"/>
</dbReference>
<gene>
    <name evidence="5" type="ORF">PMAYCL1PPCAC_21350</name>
    <name evidence="6" type="ORF">PMAYCL1PPCAC_21353</name>
</gene>
<dbReference type="PANTHER" id="PTHR10314">
    <property type="entry name" value="CYSTATHIONINE BETA-SYNTHASE"/>
    <property type="match status" value="1"/>
</dbReference>
<dbReference type="GO" id="GO:0019344">
    <property type="term" value="P:cysteine biosynthetic process"/>
    <property type="evidence" value="ECO:0007669"/>
    <property type="project" value="UniProtKB-KW"/>
</dbReference>
<dbReference type="Proteomes" id="UP001328107">
    <property type="component" value="Unassembled WGS sequence"/>
</dbReference>
<dbReference type="InterPro" id="IPR001926">
    <property type="entry name" value="TrpB-like_PALP"/>
</dbReference>
<accession>A0AAN5CVA6</accession>
<comment type="caution">
    <text evidence="5">The sequence shown here is derived from an EMBL/GenBank/DDBJ whole genome shotgun (WGS) entry which is preliminary data.</text>
</comment>
<dbReference type="InterPro" id="IPR050214">
    <property type="entry name" value="Cys_Synth/Cystath_Beta-Synth"/>
</dbReference>
<evidence type="ECO:0000313" key="5">
    <source>
        <dbReference type="EMBL" id="GMR51155.1"/>
    </source>
</evidence>
<evidence type="ECO:0000256" key="1">
    <source>
        <dbReference type="ARBA" id="ARBA00007103"/>
    </source>
</evidence>
<dbReference type="Gene3D" id="3.40.50.1100">
    <property type="match status" value="3"/>
</dbReference>
<keyword evidence="2" id="KW-0808">Transferase</keyword>
<evidence type="ECO:0000313" key="7">
    <source>
        <dbReference type="Proteomes" id="UP001328107"/>
    </source>
</evidence>
<name>A0AAN5CVA6_9BILA</name>
<evidence type="ECO:0000259" key="4">
    <source>
        <dbReference type="Pfam" id="PF00291"/>
    </source>
</evidence>